<feature type="region of interest" description="Disordered" evidence="5">
    <location>
        <begin position="1363"/>
        <end position="1390"/>
    </location>
</feature>
<dbReference type="SUPFAM" id="SSF48452">
    <property type="entry name" value="TPR-like"/>
    <property type="match status" value="1"/>
</dbReference>
<dbReference type="InterPro" id="IPR046336">
    <property type="entry name" value="Lon_prtase_N_sf"/>
</dbReference>
<dbReference type="InterPro" id="IPR018957">
    <property type="entry name" value="Znf_C3HC4_RING-type"/>
</dbReference>
<dbReference type="PROSITE" id="PS50115">
    <property type="entry name" value="ARFGAP"/>
    <property type="match status" value="1"/>
</dbReference>
<dbReference type="Gene3D" id="1.10.555.10">
    <property type="entry name" value="Rho GTPase activation protein"/>
    <property type="match status" value="1"/>
</dbReference>
<keyword evidence="1" id="KW-0479">Metal-binding</keyword>
<name>A0A818MGM9_9BILA</name>
<dbReference type="Pfam" id="PF00097">
    <property type="entry name" value="zf-C3HC4"/>
    <property type="match status" value="1"/>
</dbReference>
<dbReference type="SUPFAM" id="SSF57863">
    <property type="entry name" value="ArfGap/RecO-like zinc finger"/>
    <property type="match status" value="1"/>
</dbReference>
<sequence length="2049" mass="237712">MNDSYDIPSEPRLSNTLYLNRPTPQSRTKMKLKKRLPPTPPDSLPVFLGLDDTVPLDDSSINNHANIYSIQQSTEHSIPYVNQLISSNNPENDDFYVMPRQENPLSCDTYNILTNTNQDNDPRTPPNPSDLTQFYATPPTFAKNFVLESNLSFDDSQDIPNISLDTVPDVIIDTSTNNDIYYSYPEQQIISPREKPVHTNEDKDVFISKLNRVIKQQATAQQQQQQQQQPLRSIKKDEGKNYYSIEPVDDTQPLISPLIDDFSNTSLENGDAPILSDKTTDYLDIVRRNPSNSRCADCDCEHPTIAIMSWLLVICKKCAAIHRLLTSDFLRLQSLITTACDPDLIDLLYDYGNQYSNNLLENNSLGILKPTYIATQLEREQYIRKKYFDKLYLQPLPINTKYSLTQDHLNEMLYENVETPDCGKTIHLIMLGANPNYSRQMFAVADHAKRHQQIKQMKIILANGGLSEFDLMKTDTDERILPPYETIVHLVTKHGILKEFLTRYENDRVKIHSITNIFDKNHHHQQNPRYLFEIDLNNVLAICNQSVNSISLKSRSTNLPIINTNSQCILIVDEQTSFNEYVWIFPNELERALWIRELLKRQYSYHQLIYSDFILLTKLNVQEGINAEKQQAIAIVYPGRFVICSDTIFDEVDLRKYCSLTYQKSEEFTGVVLCLVSNRFLYLSSPISKLTDMLYSCLREATKVKILTDLNCQILTSQNVPVLVERFINFIFEHGLESKGKIIHDKSSEYSYLSTSSIYRQAGQETKIKQLLNEFLEDPFNTSLTRENYTEHDVANGLKRFLRQLETPLLGTRQNYDAWLRSTVDSSITPDQLIQYYRGLLVDLKQHFPVHYATLRKMLLHIQTVSMLSDRNGMILSNLVSTFAPCIISQALAPLPMTTTTPMNSYTNEPRERRGLSLDDIDMKYPKNQDDNISLFDDETQDSVGLLINTSSPAKLKRNQSLQSPRISMISTSPPSRFPLSSSYARVTPSIQADLEIMHNLCQYYRELFNVSNDEIEHEKKCVEALISLRNNQCQPRKLNGTMVSVYFESRADELNGYAINILEHETTAEIVIDKLLNQIHKHDCFFWALFEVIIDQNLERPMYSSENISNVLNRYRTYLPQELNRQATFVVKLNYVQFEKERLQQQSQQQQQDLLSIECEYFDLVSKRWISCLWIYEKRNLQIHRISNEKTMKWKSRFTNSSTQNNLQRKESILNSSVNLSDHQTPIFSWFIEDIYLYIGADRRIVNPFDMNEYRTLTILHIDSINETTFGIAFRFNDRHQMFGRYLELARNNGHDLWTREASHTIPDGVNYLPLQNYHTPSALLTPSRKKSEQFKTKLMAKSSHVASSFVLSAMFSEHHSSVLRKTRSRRRRSKRNQHQSIKSDHRTRINSPAVDRFHEILTDLKRPGSRFASYTINELEPICQQIAIQEMSSSTTTINIGSCPLVCIFCQHFIHEPITLYCGHTFCDQCINDEQLSSTINCPRCPHDIQGQVQSPIVHAREKSYRKNLFLHQLFDRSETLQTICENITSCRKGKKEYSKGNYQQAINIYSQILDKNSHDHLALYNRAKAYAAIKQFNHGLTDATHVVALKPHWTNGYICQGEILFDMNHFTAALRSSLKGLVIDPDNQMGKQTMARHLHAVLHNDDNNNDDKEIMTTMKKEFEQINKTSLANETIMETMNSMTDTNPLTMCKSIQSSNSCFCLQFNSKKLNSRDFECSICVSLLWIPITTPCGHVFCRECLIRSVDNTQAQCPICKSSLEEFFPMLIRSYVNKTEIISKLIETYFPKEYHERQQLYEQDNIQGVSIPPSLINNTESTIFEIPIFVCVLILPHCACPLHVYEPRYRLMMRRANETETRTFGMCQFDGEIDTFADYGTLLHIRGLIYTPDGRSIVDTIGQRRFRVIERGMKDEYHTARVELIRDHQIEEHEFNDLFQFNRDTYNRVREWFDNLDSHRKTLIRQQVEEYPSCDDLIQGLVDGPSWTWIMLNVLPIEPILQYTALASRSLRIRLQMINDTIDFQLNQQQQQQQQQQQSTTIISSNDDDDQ</sequence>
<keyword evidence="2 4" id="KW-0863">Zinc-finger</keyword>
<dbReference type="EMBL" id="CAJOBB010000155">
    <property type="protein sequence ID" value="CAF3588262.1"/>
    <property type="molecule type" value="Genomic_DNA"/>
</dbReference>
<dbReference type="InterPro" id="IPR008936">
    <property type="entry name" value="Rho_GTPase_activation_prot"/>
</dbReference>
<dbReference type="SUPFAM" id="SSF88697">
    <property type="entry name" value="PUA domain-like"/>
    <property type="match status" value="1"/>
</dbReference>
<dbReference type="SUPFAM" id="SSF48350">
    <property type="entry name" value="GTPase activation domain, GAP"/>
    <property type="match status" value="1"/>
</dbReference>
<keyword evidence="3" id="KW-0862">Zinc</keyword>
<dbReference type="PANTHER" id="PTHR23327:SF42">
    <property type="entry name" value="LON PEPTIDASE N-TERMINAL DOMAIN AND RING FINGER PROTEIN C14F5.10C"/>
    <property type="match status" value="1"/>
</dbReference>
<accession>A0A818MGM9</accession>
<dbReference type="InterPro" id="IPR003111">
    <property type="entry name" value="Lon_prtase_N"/>
</dbReference>
<feature type="region of interest" description="Disordered" evidence="5">
    <location>
        <begin position="217"/>
        <end position="236"/>
    </location>
</feature>
<feature type="domain" description="RING-type" evidence="6">
    <location>
        <begin position="1720"/>
        <end position="1759"/>
    </location>
</feature>
<evidence type="ECO:0000313" key="11">
    <source>
        <dbReference type="Proteomes" id="UP000663868"/>
    </source>
</evidence>
<dbReference type="InterPro" id="IPR019734">
    <property type="entry name" value="TPR_rpt"/>
</dbReference>
<dbReference type="PROSITE" id="PS50089">
    <property type="entry name" value="ZF_RING_2"/>
    <property type="match status" value="2"/>
</dbReference>
<dbReference type="PANTHER" id="PTHR23327">
    <property type="entry name" value="RING FINGER PROTEIN 127"/>
    <property type="match status" value="1"/>
</dbReference>
<evidence type="ECO:0000256" key="5">
    <source>
        <dbReference type="SAM" id="MobiDB-lite"/>
    </source>
</evidence>
<dbReference type="Proteomes" id="UP000663868">
    <property type="component" value="Unassembled WGS sequence"/>
</dbReference>
<dbReference type="GO" id="GO:0005737">
    <property type="term" value="C:cytoplasm"/>
    <property type="evidence" value="ECO:0007669"/>
    <property type="project" value="UniProtKB-ARBA"/>
</dbReference>
<dbReference type="InterPro" id="IPR015947">
    <property type="entry name" value="PUA-like_sf"/>
</dbReference>
<feature type="domain" description="RING-type" evidence="6">
    <location>
        <begin position="1449"/>
        <end position="1487"/>
    </location>
</feature>
<dbReference type="InterPro" id="IPR011990">
    <property type="entry name" value="TPR-like_helical_dom_sf"/>
</dbReference>
<feature type="compositionally biased region" description="Polar residues" evidence="5">
    <location>
        <begin position="12"/>
        <end position="27"/>
    </location>
</feature>
<feature type="domain" description="Rho-GAP" evidence="8">
    <location>
        <begin position="708"/>
        <end position="925"/>
    </location>
</feature>
<dbReference type="InterPro" id="IPR038508">
    <property type="entry name" value="ArfGAP_dom_sf"/>
</dbReference>
<dbReference type="Gene3D" id="1.25.40.10">
    <property type="entry name" value="Tetratricopeptide repeat domain"/>
    <property type="match status" value="1"/>
</dbReference>
<dbReference type="InterPro" id="IPR001841">
    <property type="entry name" value="Znf_RING"/>
</dbReference>
<dbReference type="SUPFAM" id="SSF57850">
    <property type="entry name" value="RING/U-box"/>
    <property type="match status" value="2"/>
</dbReference>
<dbReference type="SMART" id="SM00105">
    <property type="entry name" value="ArfGap"/>
    <property type="match status" value="1"/>
</dbReference>
<dbReference type="Pfam" id="PF01412">
    <property type="entry name" value="ArfGap"/>
    <property type="match status" value="1"/>
</dbReference>
<dbReference type="InterPro" id="IPR013083">
    <property type="entry name" value="Znf_RING/FYVE/PHD"/>
</dbReference>
<dbReference type="PROSITE" id="PS50238">
    <property type="entry name" value="RHOGAP"/>
    <property type="match status" value="1"/>
</dbReference>
<dbReference type="InterPro" id="IPR001164">
    <property type="entry name" value="ArfGAP_dom"/>
</dbReference>
<organism evidence="10 11">
    <name type="scientific">Adineta steineri</name>
    <dbReference type="NCBI Taxonomy" id="433720"/>
    <lineage>
        <taxon>Eukaryota</taxon>
        <taxon>Metazoa</taxon>
        <taxon>Spiralia</taxon>
        <taxon>Gnathifera</taxon>
        <taxon>Rotifera</taxon>
        <taxon>Eurotatoria</taxon>
        <taxon>Bdelloidea</taxon>
        <taxon>Adinetida</taxon>
        <taxon>Adinetidae</taxon>
        <taxon>Adineta</taxon>
    </lineage>
</organism>
<protein>
    <submittedName>
        <fullName evidence="10">Uncharacterized protein</fullName>
    </submittedName>
</protein>
<feature type="compositionally biased region" description="Basic residues" evidence="5">
    <location>
        <begin position="1363"/>
        <end position="1379"/>
    </location>
</feature>
<dbReference type="PROSITE" id="PS00518">
    <property type="entry name" value="ZF_RING_1"/>
    <property type="match status" value="2"/>
</dbReference>
<reference evidence="10" key="1">
    <citation type="submission" date="2021-02" db="EMBL/GenBank/DDBJ databases">
        <authorList>
            <person name="Nowell W R."/>
        </authorList>
    </citation>
    <scope>NUCLEOTIDE SEQUENCE</scope>
</reference>
<evidence type="ECO:0000256" key="2">
    <source>
        <dbReference type="ARBA" id="ARBA00022771"/>
    </source>
</evidence>
<evidence type="ECO:0000313" key="10">
    <source>
        <dbReference type="EMBL" id="CAF3588262.1"/>
    </source>
</evidence>
<dbReference type="SMART" id="SM00464">
    <property type="entry name" value="LON"/>
    <property type="match status" value="1"/>
</dbReference>
<dbReference type="InterPro" id="IPR000198">
    <property type="entry name" value="RhoGAP_dom"/>
</dbReference>
<dbReference type="SMART" id="SM00324">
    <property type="entry name" value="RhoGAP"/>
    <property type="match status" value="1"/>
</dbReference>
<evidence type="ECO:0000259" key="8">
    <source>
        <dbReference type="PROSITE" id="PS50238"/>
    </source>
</evidence>
<comment type="caution">
    <text evidence="10">The sequence shown here is derived from an EMBL/GenBank/DDBJ whole genome shotgun (WGS) entry which is preliminary data.</text>
</comment>
<dbReference type="PROSITE" id="PS51787">
    <property type="entry name" value="LON_N"/>
    <property type="match status" value="1"/>
</dbReference>
<dbReference type="Pfam" id="PF02190">
    <property type="entry name" value="LON_substr_bdg"/>
    <property type="match status" value="1"/>
</dbReference>
<feature type="region of interest" description="Disordered" evidence="5">
    <location>
        <begin position="1"/>
        <end position="44"/>
    </location>
</feature>
<evidence type="ECO:0000259" key="6">
    <source>
        <dbReference type="PROSITE" id="PS50089"/>
    </source>
</evidence>
<dbReference type="Pfam" id="PF13923">
    <property type="entry name" value="zf-C3HC4_2"/>
    <property type="match status" value="1"/>
</dbReference>
<evidence type="ECO:0000256" key="3">
    <source>
        <dbReference type="ARBA" id="ARBA00022833"/>
    </source>
</evidence>
<dbReference type="GO" id="GO:0061630">
    <property type="term" value="F:ubiquitin protein ligase activity"/>
    <property type="evidence" value="ECO:0007669"/>
    <property type="project" value="TreeGrafter"/>
</dbReference>
<dbReference type="Gene3D" id="2.30.130.40">
    <property type="entry name" value="LON domain-like"/>
    <property type="match status" value="1"/>
</dbReference>
<dbReference type="CDD" id="cd16514">
    <property type="entry name" value="RING-HC_LONFs_rpt2"/>
    <property type="match status" value="1"/>
</dbReference>
<dbReference type="InterPro" id="IPR017907">
    <property type="entry name" value="Znf_RING_CS"/>
</dbReference>
<dbReference type="SMART" id="SM00028">
    <property type="entry name" value="TPR"/>
    <property type="match status" value="3"/>
</dbReference>
<feature type="compositionally biased region" description="Low complexity" evidence="5">
    <location>
        <begin position="2027"/>
        <end position="2036"/>
    </location>
</feature>
<dbReference type="GO" id="GO:0007165">
    <property type="term" value="P:signal transduction"/>
    <property type="evidence" value="ECO:0007669"/>
    <property type="project" value="InterPro"/>
</dbReference>
<dbReference type="SMART" id="SM00184">
    <property type="entry name" value="RING"/>
    <property type="match status" value="2"/>
</dbReference>
<evidence type="ECO:0000256" key="1">
    <source>
        <dbReference type="ARBA" id="ARBA00022723"/>
    </source>
</evidence>
<dbReference type="Pfam" id="PF00620">
    <property type="entry name" value="RhoGAP"/>
    <property type="match status" value="1"/>
</dbReference>
<evidence type="ECO:0000256" key="4">
    <source>
        <dbReference type="PROSITE-ProRule" id="PRU00175"/>
    </source>
</evidence>
<feature type="compositionally biased region" description="Low complexity" evidence="5">
    <location>
        <begin position="217"/>
        <end position="229"/>
    </location>
</feature>
<gene>
    <name evidence="10" type="ORF">KXQ929_LOCUS4484</name>
</gene>
<evidence type="ECO:0000259" key="7">
    <source>
        <dbReference type="PROSITE" id="PS50115"/>
    </source>
</evidence>
<dbReference type="Gene3D" id="1.10.220.150">
    <property type="entry name" value="Arf GTPase activating protein"/>
    <property type="match status" value="1"/>
</dbReference>
<dbReference type="Gene3D" id="3.30.40.10">
    <property type="entry name" value="Zinc/RING finger domain, C3HC4 (zinc finger)"/>
    <property type="match status" value="2"/>
</dbReference>
<dbReference type="GO" id="GO:0005096">
    <property type="term" value="F:GTPase activator activity"/>
    <property type="evidence" value="ECO:0007669"/>
    <property type="project" value="InterPro"/>
</dbReference>
<dbReference type="Gene3D" id="3.10.20.90">
    <property type="entry name" value="Phosphatidylinositol 3-kinase Catalytic Subunit, Chain A, domain 1"/>
    <property type="match status" value="1"/>
</dbReference>
<feature type="domain" description="Lon N-terminal" evidence="9">
    <location>
        <begin position="1821"/>
        <end position="2024"/>
    </location>
</feature>
<evidence type="ECO:0000259" key="9">
    <source>
        <dbReference type="PROSITE" id="PS51787"/>
    </source>
</evidence>
<dbReference type="InterPro" id="IPR037278">
    <property type="entry name" value="ARFGAP/RecO"/>
</dbReference>
<feature type="region of interest" description="Disordered" evidence="5">
    <location>
        <begin position="2027"/>
        <end position="2049"/>
    </location>
</feature>
<dbReference type="GO" id="GO:0008270">
    <property type="term" value="F:zinc ion binding"/>
    <property type="evidence" value="ECO:0007669"/>
    <property type="project" value="UniProtKB-KW"/>
</dbReference>
<proteinExistence type="predicted"/>
<feature type="domain" description="Arf-GAP" evidence="7">
    <location>
        <begin position="280"/>
        <end position="400"/>
    </location>
</feature>